<dbReference type="PANTHER" id="PTHR33096:SF1">
    <property type="entry name" value="CXC1-LIKE CYSTEINE CLUSTER ASSOCIATED WITH KDZ TRANSPOSASES DOMAIN-CONTAINING PROTEIN"/>
    <property type="match status" value="1"/>
</dbReference>
<keyword evidence="4" id="KW-1185">Reference proteome</keyword>
<feature type="domain" description="CxC2-like cysteine cluster KDZ transposase-associated" evidence="2">
    <location>
        <begin position="263"/>
        <end position="369"/>
    </location>
</feature>
<dbReference type="Pfam" id="PF18758">
    <property type="entry name" value="KDZ"/>
    <property type="match status" value="1"/>
</dbReference>
<evidence type="ECO:0000313" key="3">
    <source>
        <dbReference type="EMBL" id="KAJ7764957.1"/>
    </source>
</evidence>
<gene>
    <name evidence="3" type="ORF">DFH07DRAFT_770232</name>
</gene>
<evidence type="ECO:0000256" key="1">
    <source>
        <dbReference type="SAM" id="MobiDB-lite"/>
    </source>
</evidence>
<protein>
    <recommendedName>
        <fullName evidence="2">CxC2-like cysteine cluster KDZ transposase-associated domain-containing protein</fullName>
    </recommendedName>
</protein>
<dbReference type="EMBL" id="JARJLG010000036">
    <property type="protein sequence ID" value="KAJ7764957.1"/>
    <property type="molecule type" value="Genomic_DNA"/>
</dbReference>
<proteinExistence type="predicted"/>
<dbReference type="Proteomes" id="UP001215280">
    <property type="component" value="Unassembled WGS sequence"/>
</dbReference>
<dbReference type="PANTHER" id="PTHR33096">
    <property type="entry name" value="CXC2 DOMAIN-CONTAINING PROTEIN"/>
    <property type="match status" value="1"/>
</dbReference>
<feature type="region of interest" description="Disordered" evidence="1">
    <location>
        <begin position="969"/>
        <end position="1007"/>
    </location>
</feature>
<evidence type="ECO:0000313" key="4">
    <source>
        <dbReference type="Proteomes" id="UP001215280"/>
    </source>
</evidence>
<dbReference type="InterPro" id="IPR040521">
    <property type="entry name" value="KDZ"/>
</dbReference>
<reference evidence="3" key="1">
    <citation type="submission" date="2023-03" db="EMBL/GenBank/DDBJ databases">
        <title>Massive genome expansion in bonnet fungi (Mycena s.s.) driven by repeated elements and novel gene families across ecological guilds.</title>
        <authorList>
            <consortium name="Lawrence Berkeley National Laboratory"/>
            <person name="Harder C.B."/>
            <person name="Miyauchi S."/>
            <person name="Viragh M."/>
            <person name="Kuo A."/>
            <person name="Thoen E."/>
            <person name="Andreopoulos B."/>
            <person name="Lu D."/>
            <person name="Skrede I."/>
            <person name="Drula E."/>
            <person name="Henrissat B."/>
            <person name="Morin E."/>
            <person name="Kohler A."/>
            <person name="Barry K."/>
            <person name="LaButti K."/>
            <person name="Morin E."/>
            <person name="Salamov A."/>
            <person name="Lipzen A."/>
            <person name="Mereny Z."/>
            <person name="Hegedus B."/>
            <person name="Baldrian P."/>
            <person name="Stursova M."/>
            <person name="Weitz H."/>
            <person name="Taylor A."/>
            <person name="Grigoriev I.V."/>
            <person name="Nagy L.G."/>
            <person name="Martin F."/>
            <person name="Kauserud H."/>
        </authorList>
    </citation>
    <scope>NUCLEOTIDE SEQUENCE</scope>
    <source>
        <strain evidence="3">CBHHK188m</strain>
    </source>
</reference>
<name>A0AAD7JKX0_9AGAR</name>
<dbReference type="InterPro" id="IPR041457">
    <property type="entry name" value="CxC2_KDZ-assoc"/>
</dbReference>
<dbReference type="AlphaFoldDB" id="A0AAD7JKX0"/>
<evidence type="ECO:0000259" key="2">
    <source>
        <dbReference type="Pfam" id="PF18803"/>
    </source>
</evidence>
<accession>A0AAD7JKX0</accession>
<dbReference type="CDD" id="cd19757">
    <property type="entry name" value="Bbox1"/>
    <property type="match status" value="1"/>
</dbReference>
<dbReference type="Pfam" id="PF18803">
    <property type="entry name" value="CxC2"/>
    <property type="match status" value="1"/>
</dbReference>
<sequence length="1047" mass="117558">MRQQDESARKLRLMRYAAYVAWAEKQAARGEDRDHAVSRYPRLAMRCPACPEPSGNVPGLFSTLQLIWATAGGTLDEALHMPQGRRAGLATDVTVDEDLYVESTLSADRAIYFSADDDRRQEELLNVAHKKRCVQPGELQDSYGQWIPVPEADYEDAEGHPGDEGELRVMDAVSSESTGRKRKEYASADDPMSLWRPMKAFFLDEIIRHEGLGPTTRSAGRLFKCYDCGEFLQCKTCCIAHHARSPLHVLREWMGDFWVDRTLADIGLVYQLGHGGFPCIFPDDRAYKMTILDAPIIHQIQVRYCKCEKSDTANNREQLLRNRWYPATVTDPRTCATFKMLEAYRLYNVVGNLNISDFIKAMEHATNTTVRSGMTWLLDRYKQFQRMARQWAFLQRLKRAGRAHDPAGVEKTELRELGVTCWACPHDGRNLPPDWRDVDPKYRFLYMLLLAVDANFKLKNRMRANEIDDPSLGPGWGYWVEPKRYQRHLKRYIGEKDASTCIAFAALLQKDTRLTTGLRASGVDLQKGERYVNMDYIVLSALVGFSLMFLTISYDIGCQWKTHLRERNTRMPPELQLDFDKFTFQCTLPVWRAGSHNEDCAKDNSLSYKPGVGKSDGEGVERTWAVLNPAAYHTKDAGRGQRVDSIEDKIDNHNFLKNLDQGDSLQHKLTVAIAERDRQVREFKDVSRTVAGEVKKAWKKEVTDWEADPSNKNPYALSRKDCPTEAEVRLDVRKDEDAAAANSAARLLGSSATVFLTAGIQIEDAQSRIVAELGGRVLVTADRENKIQEWRHVLLVKIGRYRELQKSYMPGAARVIADAEAARDEDEAPPRPERIKLWMPSEMPTELEDPLRGCTRGLLAMETKLRIGQCDNCLVKLRSRLHAKRHLIYFRNANIVGQVQATKAGTLIARVGERVEAIAKRYHRGRAALVALEGPDFAPQFRKLWPEDLDLDGDAAESDAAAQKKLAMIGSGKGAHASRNAPGSSRENRMDVGTGTEDSVGGGGLDATGGNTAGAALPQVAGGVVARTSYVANGETVHLRVAVKSIR</sequence>
<comment type="caution">
    <text evidence="3">The sequence shown here is derived from an EMBL/GenBank/DDBJ whole genome shotgun (WGS) entry which is preliminary data.</text>
</comment>
<organism evidence="3 4">
    <name type="scientific">Mycena maculata</name>
    <dbReference type="NCBI Taxonomy" id="230809"/>
    <lineage>
        <taxon>Eukaryota</taxon>
        <taxon>Fungi</taxon>
        <taxon>Dikarya</taxon>
        <taxon>Basidiomycota</taxon>
        <taxon>Agaricomycotina</taxon>
        <taxon>Agaricomycetes</taxon>
        <taxon>Agaricomycetidae</taxon>
        <taxon>Agaricales</taxon>
        <taxon>Marasmiineae</taxon>
        <taxon>Mycenaceae</taxon>
        <taxon>Mycena</taxon>
    </lineage>
</organism>